<dbReference type="STRING" id="742766.HMPREF9455_02146"/>
<accession>F5IYH9</accession>
<reference evidence="7 8" key="1">
    <citation type="submission" date="2011-04" db="EMBL/GenBank/DDBJ databases">
        <title>The Genome Sequence of Dysgonomonas gadei ATCC BAA-286.</title>
        <authorList>
            <consortium name="The Broad Institute Genome Sequencing Platform"/>
            <person name="Earl A."/>
            <person name="Ward D."/>
            <person name="Feldgarden M."/>
            <person name="Gevers D."/>
            <person name="Pudlo N."/>
            <person name="Martens E."/>
            <person name="Allen-Vercoe E."/>
            <person name="Young S.K."/>
            <person name="Zeng Q."/>
            <person name="Gargeya S."/>
            <person name="Fitzgerald M."/>
            <person name="Haas B."/>
            <person name="Abouelleil A."/>
            <person name="Alvarado L."/>
            <person name="Arachchi H.M."/>
            <person name="Berlin A."/>
            <person name="Brown A."/>
            <person name="Chapman S.B."/>
            <person name="Chen Z."/>
            <person name="Dunbar C."/>
            <person name="Freedman E."/>
            <person name="Gearin G."/>
            <person name="Gellesch M."/>
            <person name="Goldberg J."/>
            <person name="Griggs A."/>
            <person name="Gujja S."/>
            <person name="Heiman D."/>
            <person name="Howarth C."/>
            <person name="Larson L."/>
            <person name="Lui A."/>
            <person name="MacDonald P.J.P."/>
            <person name="Mehta T."/>
            <person name="Montmayeur A."/>
            <person name="Murphy C."/>
            <person name="Neiman D."/>
            <person name="Pearson M."/>
            <person name="Priest M."/>
            <person name="Roberts A."/>
            <person name="Saif S."/>
            <person name="Shea T."/>
            <person name="Shenoy N."/>
            <person name="Sisk P."/>
            <person name="Stolte C."/>
            <person name="Sykes S."/>
            <person name="Yandava C."/>
            <person name="Wortman J."/>
            <person name="Nusbaum C."/>
            <person name="Birren B."/>
        </authorList>
    </citation>
    <scope>NUCLEOTIDE SEQUENCE [LARGE SCALE GENOMIC DNA]</scope>
    <source>
        <strain evidence="7 8">ATCC BAA-286</strain>
    </source>
</reference>
<evidence type="ECO:0000313" key="8">
    <source>
        <dbReference type="Proteomes" id="UP000004913"/>
    </source>
</evidence>
<evidence type="ECO:0000313" key="7">
    <source>
        <dbReference type="EMBL" id="EGK01614.1"/>
    </source>
</evidence>
<dbReference type="Gene3D" id="3.40.50.300">
    <property type="entry name" value="P-loop containing nucleotide triphosphate hydrolases"/>
    <property type="match status" value="1"/>
</dbReference>
<keyword evidence="3" id="KW-0536">Nodulation</keyword>
<evidence type="ECO:0000256" key="5">
    <source>
        <dbReference type="ARBA" id="ARBA00022840"/>
    </source>
</evidence>
<gene>
    <name evidence="7" type="ORF">HMPREF9455_02146</name>
</gene>
<comment type="similarity">
    <text evidence="1">Belongs to the ABC transporter superfamily.</text>
</comment>
<evidence type="ECO:0000256" key="4">
    <source>
        <dbReference type="ARBA" id="ARBA00022741"/>
    </source>
</evidence>
<dbReference type="InterPro" id="IPR027417">
    <property type="entry name" value="P-loop_NTPase"/>
</dbReference>
<dbReference type="PANTHER" id="PTHR42711:SF5">
    <property type="entry name" value="ABC TRANSPORTER ATP-BINDING PROTEIN NATA"/>
    <property type="match status" value="1"/>
</dbReference>
<dbReference type="GO" id="GO:0005524">
    <property type="term" value="F:ATP binding"/>
    <property type="evidence" value="ECO:0007669"/>
    <property type="project" value="UniProtKB-KW"/>
</dbReference>
<dbReference type="InterPro" id="IPR003439">
    <property type="entry name" value="ABC_transporter-like_ATP-bd"/>
</dbReference>
<proteinExistence type="inferred from homology"/>
<dbReference type="AlphaFoldDB" id="F5IYH9"/>
<keyword evidence="2" id="KW-0813">Transport</keyword>
<feature type="domain" description="ABC transporter" evidence="6">
    <location>
        <begin position="89"/>
        <end position="320"/>
    </location>
</feature>
<dbReference type="Pfam" id="PF00005">
    <property type="entry name" value="ABC_tran"/>
    <property type="match status" value="1"/>
</dbReference>
<keyword evidence="5" id="KW-0067">ATP-binding</keyword>
<dbReference type="PANTHER" id="PTHR42711">
    <property type="entry name" value="ABC TRANSPORTER ATP-BINDING PROTEIN"/>
    <property type="match status" value="1"/>
</dbReference>
<comment type="caution">
    <text evidence="7">The sequence shown here is derived from an EMBL/GenBank/DDBJ whole genome shotgun (WGS) entry which is preliminary data.</text>
</comment>
<dbReference type="Proteomes" id="UP000004913">
    <property type="component" value="Unassembled WGS sequence"/>
</dbReference>
<dbReference type="EMBL" id="ADLV01000025">
    <property type="protein sequence ID" value="EGK01614.1"/>
    <property type="molecule type" value="Genomic_DNA"/>
</dbReference>
<organism evidence="7 8">
    <name type="scientific">Dysgonomonas gadei ATCC BAA-286</name>
    <dbReference type="NCBI Taxonomy" id="742766"/>
    <lineage>
        <taxon>Bacteria</taxon>
        <taxon>Pseudomonadati</taxon>
        <taxon>Bacteroidota</taxon>
        <taxon>Bacteroidia</taxon>
        <taxon>Bacteroidales</taxon>
        <taxon>Dysgonomonadaceae</taxon>
        <taxon>Dysgonomonas</taxon>
    </lineage>
</organism>
<dbReference type="PROSITE" id="PS50893">
    <property type="entry name" value="ABC_TRANSPORTER_2"/>
    <property type="match status" value="1"/>
</dbReference>
<dbReference type="CDD" id="cd03230">
    <property type="entry name" value="ABC_DR_subfamily_A"/>
    <property type="match status" value="1"/>
</dbReference>
<dbReference type="RefSeq" id="WP_006799675.1">
    <property type="nucleotide sequence ID" value="NZ_GL891983.1"/>
</dbReference>
<evidence type="ECO:0000256" key="2">
    <source>
        <dbReference type="ARBA" id="ARBA00022448"/>
    </source>
</evidence>
<dbReference type="OrthoDB" id="9808363at2"/>
<dbReference type="eggNOG" id="COG1131">
    <property type="taxonomic scope" value="Bacteria"/>
</dbReference>
<evidence type="ECO:0000256" key="3">
    <source>
        <dbReference type="ARBA" id="ARBA00022458"/>
    </source>
</evidence>
<protein>
    <recommendedName>
        <fullName evidence="6">ABC transporter domain-containing protein</fullName>
    </recommendedName>
</protein>
<dbReference type="SMART" id="SM00382">
    <property type="entry name" value="AAA"/>
    <property type="match status" value="1"/>
</dbReference>
<dbReference type="HOGENOM" id="CLU_046985_0_0_10"/>
<dbReference type="InterPro" id="IPR003593">
    <property type="entry name" value="AAA+_ATPase"/>
</dbReference>
<evidence type="ECO:0000259" key="6">
    <source>
        <dbReference type="PROSITE" id="PS50893"/>
    </source>
</evidence>
<keyword evidence="4" id="KW-0547">Nucleotide-binding</keyword>
<dbReference type="InterPro" id="IPR050763">
    <property type="entry name" value="ABC_transporter_ATP-binding"/>
</dbReference>
<keyword evidence="8" id="KW-1185">Reference proteome</keyword>
<evidence type="ECO:0000256" key="1">
    <source>
        <dbReference type="ARBA" id="ARBA00005417"/>
    </source>
</evidence>
<name>F5IYH9_9BACT</name>
<dbReference type="GO" id="GO:0016887">
    <property type="term" value="F:ATP hydrolysis activity"/>
    <property type="evidence" value="ECO:0007669"/>
    <property type="project" value="InterPro"/>
</dbReference>
<dbReference type="SUPFAM" id="SSF52540">
    <property type="entry name" value="P-loop containing nucleoside triphosphate hydrolases"/>
    <property type="match status" value="1"/>
</dbReference>
<sequence length="387" mass="44100">MTIFQNQFDDIKKLIGFEDFVLLTKRIIDLTLDTGNISFYKKTLDLLDWLDQNADSTEQKTERFSSILDDLYQELANKPTATDADKLLLSTYNLIKSYKNSSFALGPVSFDIKAGEIIGLVGENGNGKTTLLRSLCGELQPTSGHIKYLFSHVSGYDLRSKLIYIPQRTTSWQGSLLSNLRFTASSYGIIGEENILTVELIVARMGLRKYRTYKWKNLSSGYKMRFELARALLRKPKLLLIDEPLANLDILAQQIVLDDFRDIACSPFRPLGIVLSSQQLYEVEKASDRVIFLKNGTPRNLDQETDIAYAEIPKLIIEFESGWKQDQLYAAFAAIGIEKLQINGGTYVASFPAWVTQDEFLRLILEQQLPLTYFRNISNSTRRFFLS</sequence>